<evidence type="ECO:0000259" key="4">
    <source>
        <dbReference type="Pfam" id="PF00891"/>
    </source>
</evidence>
<evidence type="ECO:0000313" key="7">
    <source>
        <dbReference type="Proteomes" id="UP000660554"/>
    </source>
</evidence>
<dbReference type="InterPro" id="IPR036388">
    <property type="entry name" value="WH-like_DNA-bd_sf"/>
</dbReference>
<dbReference type="Pfam" id="PF00891">
    <property type="entry name" value="Methyltransf_2"/>
    <property type="match status" value="1"/>
</dbReference>
<keyword evidence="1" id="KW-0489">Methyltransferase</keyword>
<protein>
    <submittedName>
        <fullName evidence="6">O-methyltransferase</fullName>
    </submittedName>
</protein>
<keyword evidence="3" id="KW-0949">S-adenosyl-L-methionine</keyword>
<dbReference type="InterPro" id="IPR016461">
    <property type="entry name" value="COMT-like"/>
</dbReference>
<name>A0ABQ3NUH4_STRVG</name>
<dbReference type="PANTHER" id="PTHR43712:SF2">
    <property type="entry name" value="O-METHYLTRANSFERASE CICE"/>
    <property type="match status" value="1"/>
</dbReference>
<feature type="domain" description="O-methyltransferase C-terminal" evidence="4">
    <location>
        <begin position="122"/>
        <end position="328"/>
    </location>
</feature>
<keyword evidence="2" id="KW-0808">Transferase</keyword>
<dbReference type="Gene3D" id="3.40.50.150">
    <property type="entry name" value="Vaccinia Virus protein VP39"/>
    <property type="match status" value="1"/>
</dbReference>
<sequence>MTMEPNAEPNAEANAEPDVLGLLERALSASCAASLRAAVKLGLADALGDTPSTAEDLAAAVGADPDALRRLLRSLTCYEVFTEDPEGRYVHTEVSRLLRTDAADALDQLVLWMTEPWTWELWGRLDESVRSGKDVFVDLHGREFFEQVHVAWPESAAVFDRAMTQASRQSAAAVAAVLPLSGARTVADIGGGQGFLLASLLEHHPDVRGVLFDRPDVVAGADARLRDGGALAERVRLVAGDCREEIPADVDTYVFKNILGMNDEDAVVVLANLVKAAPAGAGVVIVENFVDDGPGQRFSTAMDLRMLLTVGGRKHTRDGLLGLVERAGLVVHDVTPVNSYQHMIVAATPA</sequence>
<dbReference type="InterPro" id="IPR012967">
    <property type="entry name" value="COMT_dimerisation"/>
</dbReference>
<evidence type="ECO:0000256" key="3">
    <source>
        <dbReference type="ARBA" id="ARBA00022691"/>
    </source>
</evidence>
<dbReference type="InterPro" id="IPR029063">
    <property type="entry name" value="SAM-dependent_MTases_sf"/>
</dbReference>
<dbReference type="InterPro" id="IPR001077">
    <property type="entry name" value="COMT_C"/>
</dbReference>
<comment type="caution">
    <text evidence="6">The sequence shown here is derived from an EMBL/GenBank/DDBJ whole genome shotgun (WGS) entry which is preliminary data.</text>
</comment>
<dbReference type="Gene3D" id="1.10.10.10">
    <property type="entry name" value="Winged helix-like DNA-binding domain superfamily/Winged helix DNA-binding domain"/>
    <property type="match status" value="1"/>
</dbReference>
<dbReference type="InterPro" id="IPR036390">
    <property type="entry name" value="WH_DNA-bd_sf"/>
</dbReference>
<feature type="domain" description="O-methyltransferase dimerisation" evidence="5">
    <location>
        <begin position="33"/>
        <end position="99"/>
    </location>
</feature>
<dbReference type="EMBL" id="BNDV01000016">
    <property type="protein sequence ID" value="GHI16367.1"/>
    <property type="molecule type" value="Genomic_DNA"/>
</dbReference>
<dbReference type="PROSITE" id="PS51683">
    <property type="entry name" value="SAM_OMT_II"/>
    <property type="match status" value="1"/>
</dbReference>
<evidence type="ECO:0000256" key="1">
    <source>
        <dbReference type="ARBA" id="ARBA00022603"/>
    </source>
</evidence>
<dbReference type="PANTHER" id="PTHR43712">
    <property type="entry name" value="PUTATIVE (AFU_ORTHOLOGUE AFUA_4G14580)-RELATED"/>
    <property type="match status" value="1"/>
</dbReference>
<dbReference type="SUPFAM" id="SSF53335">
    <property type="entry name" value="S-adenosyl-L-methionine-dependent methyltransferases"/>
    <property type="match status" value="1"/>
</dbReference>
<evidence type="ECO:0000256" key="2">
    <source>
        <dbReference type="ARBA" id="ARBA00022679"/>
    </source>
</evidence>
<accession>A0ABQ3NUH4</accession>
<organism evidence="6 7">
    <name type="scientific">Streptomyces virginiae</name>
    <name type="common">Streptomyces cinnamonensis</name>
    <dbReference type="NCBI Taxonomy" id="1961"/>
    <lineage>
        <taxon>Bacteria</taxon>
        <taxon>Bacillati</taxon>
        <taxon>Actinomycetota</taxon>
        <taxon>Actinomycetes</taxon>
        <taxon>Kitasatosporales</taxon>
        <taxon>Streptomycetaceae</taxon>
        <taxon>Streptomyces</taxon>
    </lineage>
</organism>
<evidence type="ECO:0000313" key="6">
    <source>
        <dbReference type="EMBL" id="GHI16367.1"/>
    </source>
</evidence>
<dbReference type="SUPFAM" id="SSF46785">
    <property type="entry name" value="Winged helix' DNA-binding domain"/>
    <property type="match status" value="1"/>
</dbReference>
<dbReference type="PIRSF" id="PIRSF005739">
    <property type="entry name" value="O-mtase"/>
    <property type="match status" value="1"/>
</dbReference>
<dbReference type="Proteomes" id="UP000660554">
    <property type="component" value="Unassembled WGS sequence"/>
</dbReference>
<keyword evidence="7" id="KW-1185">Reference proteome</keyword>
<gene>
    <name evidence="6" type="ORF">Scinn_58300</name>
</gene>
<evidence type="ECO:0000259" key="5">
    <source>
        <dbReference type="Pfam" id="PF08100"/>
    </source>
</evidence>
<reference evidence="7" key="1">
    <citation type="submission" date="2020-09" db="EMBL/GenBank/DDBJ databases">
        <title>Whole genome shotgun sequence of Streptomyces cinnamonensis NBRC 15873.</title>
        <authorList>
            <person name="Komaki H."/>
            <person name="Tamura T."/>
        </authorList>
    </citation>
    <scope>NUCLEOTIDE SEQUENCE [LARGE SCALE GENOMIC DNA]</scope>
    <source>
        <strain evidence="7">NBRC 15873</strain>
    </source>
</reference>
<proteinExistence type="predicted"/>
<dbReference type="Pfam" id="PF08100">
    <property type="entry name" value="Dimerisation"/>
    <property type="match status" value="1"/>
</dbReference>